<accession>A0A9N9GKA1</accession>
<evidence type="ECO:0000313" key="3">
    <source>
        <dbReference type="Proteomes" id="UP000789405"/>
    </source>
</evidence>
<evidence type="ECO:0000256" key="1">
    <source>
        <dbReference type="SAM" id="MobiDB-lite"/>
    </source>
</evidence>
<dbReference type="OrthoDB" id="2373317at2759"/>
<dbReference type="Proteomes" id="UP000789405">
    <property type="component" value="Unassembled WGS sequence"/>
</dbReference>
<gene>
    <name evidence="2" type="ORF">DERYTH_LOCUS8422</name>
</gene>
<feature type="compositionally biased region" description="Basic and acidic residues" evidence="1">
    <location>
        <begin position="497"/>
        <end position="514"/>
    </location>
</feature>
<comment type="caution">
    <text evidence="2">The sequence shown here is derived from an EMBL/GenBank/DDBJ whole genome shotgun (WGS) entry which is preliminary data.</text>
</comment>
<protein>
    <submittedName>
        <fullName evidence="2">8584_t:CDS:1</fullName>
    </submittedName>
</protein>
<feature type="compositionally biased region" description="Polar residues" evidence="1">
    <location>
        <begin position="564"/>
        <end position="575"/>
    </location>
</feature>
<feature type="region of interest" description="Disordered" evidence="1">
    <location>
        <begin position="558"/>
        <end position="601"/>
    </location>
</feature>
<proteinExistence type="predicted"/>
<organism evidence="2 3">
    <name type="scientific">Dentiscutata erythropus</name>
    <dbReference type="NCBI Taxonomy" id="1348616"/>
    <lineage>
        <taxon>Eukaryota</taxon>
        <taxon>Fungi</taxon>
        <taxon>Fungi incertae sedis</taxon>
        <taxon>Mucoromycota</taxon>
        <taxon>Glomeromycotina</taxon>
        <taxon>Glomeromycetes</taxon>
        <taxon>Diversisporales</taxon>
        <taxon>Gigasporaceae</taxon>
        <taxon>Dentiscutata</taxon>
    </lineage>
</organism>
<reference evidence="2" key="1">
    <citation type="submission" date="2021-06" db="EMBL/GenBank/DDBJ databases">
        <authorList>
            <person name="Kallberg Y."/>
            <person name="Tangrot J."/>
            <person name="Rosling A."/>
        </authorList>
    </citation>
    <scope>NUCLEOTIDE SEQUENCE</scope>
    <source>
        <strain evidence="2">MA453B</strain>
    </source>
</reference>
<name>A0A9N9GKA1_9GLOM</name>
<sequence>MPATIQIPKDVFVRLRPAIDGTPVQGILFGQREECPDRRLIIHVKGFFSYQSSSRDLISTIAKLMNWKGQTVLGWFAAPGLDVLTRCDPPRIASAYFHTLQSAMLKVIVANYLKQHTEYDVREITPLIARESCALFQDLIGLVVQRASKTVDSVNSAIIMNIESTSAQAFFSAPTLAEVLNHFQNLHRDVKGDIVEMNILKGLAEVLPTEFSGLGINGVTTSNDSVVLDEGDDDEIGELFSIWNNNSNQGISNKKSRIRRASTTDISDNNSRRTLYGSPAIEFVEETTTTRKRKGIDIENNKNASKKAKTPAANTTASVIPTPFRIIPGQGSEYLHETLNEDGFQHSTEFDESLLTSFTTSFFAPNNDANLSTSSNPIMTYAQHRITTAYDAISHHLTTHTQEKISLYEKSCQEYELLLEILEALDGVGDEVALAKMLENWNEDVEDEDVIIMSSEAVNNSKPDLEGSDNEFSNNNIEAPNESQQIKKVTMIGNSEETKDDKKIKNENEIKSEDREIEDPSLNANVGVVTGEVSSSSSVEEGEIEDEEEIVNHGGDVLKKGDEISTQSRNKTINLNPEAGRNKLARESSPGWAWDDEEIGD</sequence>
<feature type="region of interest" description="Disordered" evidence="1">
    <location>
        <begin position="497"/>
        <end position="517"/>
    </location>
</feature>
<keyword evidence="3" id="KW-1185">Reference proteome</keyword>
<dbReference type="EMBL" id="CAJVPY010004346">
    <property type="protein sequence ID" value="CAG8616665.1"/>
    <property type="molecule type" value="Genomic_DNA"/>
</dbReference>
<dbReference type="AlphaFoldDB" id="A0A9N9GKA1"/>
<evidence type="ECO:0000313" key="2">
    <source>
        <dbReference type="EMBL" id="CAG8616665.1"/>
    </source>
</evidence>